<dbReference type="AlphaFoldDB" id="A0AAW3PNN7"/>
<comment type="caution">
    <text evidence="1">The sequence shown here is derived from an EMBL/GenBank/DDBJ whole genome shotgun (WGS) entry which is preliminary data.</text>
</comment>
<name>A0AAW3PNN7_9BURK</name>
<reference evidence="1 2" key="1">
    <citation type="submission" date="2015-11" db="EMBL/GenBank/DDBJ databases">
        <title>Expanding the genomic diversity of Burkholderia species for the development of highly accurate diagnostics.</title>
        <authorList>
            <person name="Sahl J."/>
            <person name="Keim P."/>
            <person name="Wagner D."/>
        </authorList>
    </citation>
    <scope>NUCLEOTIDE SEQUENCE [LARGE SCALE GENOMIC DNA]</scope>
    <source>
        <strain evidence="1 2">MSMB378WGS</strain>
    </source>
</reference>
<dbReference type="RefSeq" id="WP_060202377.1">
    <property type="nucleotide sequence ID" value="NZ_LPJS01000018.1"/>
</dbReference>
<accession>A0AAW3PNN7</accession>
<sequence>MRGPIPDEALTDGYVFEIDGQKLDRLSIEVPIFSEDGRSDAFAVFRVKKDDPAQPTVYLYDILEP</sequence>
<protein>
    <submittedName>
        <fullName evidence="1">Uncharacterized protein</fullName>
    </submittedName>
</protein>
<proteinExistence type="predicted"/>
<organism evidence="1 2">
    <name type="scientific">Burkholderia diffusa</name>
    <dbReference type="NCBI Taxonomy" id="488732"/>
    <lineage>
        <taxon>Bacteria</taxon>
        <taxon>Pseudomonadati</taxon>
        <taxon>Pseudomonadota</taxon>
        <taxon>Betaproteobacteria</taxon>
        <taxon>Burkholderiales</taxon>
        <taxon>Burkholderiaceae</taxon>
        <taxon>Burkholderia</taxon>
        <taxon>Burkholderia cepacia complex</taxon>
    </lineage>
</organism>
<dbReference type="Proteomes" id="UP000063236">
    <property type="component" value="Unassembled WGS sequence"/>
</dbReference>
<evidence type="ECO:0000313" key="2">
    <source>
        <dbReference type="Proteomes" id="UP000063236"/>
    </source>
</evidence>
<dbReference type="EMBL" id="LPJV01000002">
    <property type="protein sequence ID" value="KWF60293.1"/>
    <property type="molecule type" value="Genomic_DNA"/>
</dbReference>
<evidence type="ECO:0000313" key="1">
    <source>
        <dbReference type="EMBL" id="KWF60293.1"/>
    </source>
</evidence>
<gene>
    <name evidence="1" type="ORF">WL88_04590</name>
</gene>